<comment type="caution">
    <text evidence="10">The sequence shown here is derived from an EMBL/GenBank/DDBJ whole genome shotgun (WGS) entry which is preliminary data.</text>
</comment>
<feature type="domain" description="Major facilitator superfamily (MFS) profile" evidence="9">
    <location>
        <begin position="69"/>
        <end position="517"/>
    </location>
</feature>
<accession>A0A2G8KIN7</accession>
<feature type="transmembrane region" description="Helical" evidence="8">
    <location>
        <begin position="331"/>
        <end position="353"/>
    </location>
</feature>
<gene>
    <name evidence="10" type="ORF">BSL78_15276</name>
</gene>
<feature type="transmembrane region" description="Helical" evidence="8">
    <location>
        <begin position="176"/>
        <end position="197"/>
    </location>
</feature>
<dbReference type="GO" id="GO:0055056">
    <property type="term" value="F:D-glucose transmembrane transporter activity"/>
    <property type="evidence" value="ECO:0007669"/>
    <property type="project" value="TreeGrafter"/>
</dbReference>
<protein>
    <recommendedName>
        <fullName evidence="9">Major facilitator superfamily (MFS) profile domain-containing protein</fullName>
    </recommendedName>
</protein>
<feature type="transmembrane region" description="Helical" evidence="8">
    <location>
        <begin position="464"/>
        <end position="483"/>
    </location>
</feature>
<keyword evidence="5 8" id="KW-1133">Transmembrane helix</keyword>
<dbReference type="GO" id="GO:0046323">
    <property type="term" value="P:D-glucose import"/>
    <property type="evidence" value="ECO:0007669"/>
    <property type="project" value="TreeGrafter"/>
</dbReference>
<dbReference type="GO" id="GO:0005886">
    <property type="term" value="C:plasma membrane"/>
    <property type="evidence" value="ECO:0007669"/>
    <property type="project" value="UniProtKB-SubCell"/>
</dbReference>
<feature type="transmembrane region" description="Helical" evidence="8">
    <location>
        <begin position="396"/>
        <end position="419"/>
    </location>
</feature>
<feature type="transmembrane region" description="Helical" evidence="8">
    <location>
        <begin position="489"/>
        <end position="511"/>
    </location>
</feature>
<keyword evidence="3" id="KW-1003">Cell membrane</keyword>
<dbReference type="GO" id="GO:1990539">
    <property type="term" value="P:fructose import across plasma membrane"/>
    <property type="evidence" value="ECO:0007669"/>
    <property type="project" value="UniProtKB-ARBA"/>
</dbReference>
<dbReference type="PANTHER" id="PTHR23503">
    <property type="entry name" value="SOLUTE CARRIER FAMILY 2"/>
    <property type="match status" value="1"/>
</dbReference>
<evidence type="ECO:0000259" key="9">
    <source>
        <dbReference type="PROSITE" id="PS50850"/>
    </source>
</evidence>
<dbReference type="Pfam" id="PF00083">
    <property type="entry name" value="Sugar_tr"/>
    <property type="match status" value="1"/>
</dbReference>
<dbReference type="PANTHER" id="PTHR23503:SF8">
    <property type="entry name" value="FACILITATED GLUCOSE TRANSPORTER PROTEIN 1"/>
    <property type="match status" value="1"/>
</dbReference>
<evidence type="ECO:0000256" key="5">
    <source>
        <dbReference type="ARBA" id="ARBA00022989"/>
    </source>
</evidence>
<feature type="transmembrane region" description="Helical" evidence="8">
    <location>
        <begin position="209"/>
        <end position="233"/>
    </location>
</feature>
<feature type="transmembrane region" description="Helical" evidence="8">
    <location>
        <begin position="365"/>
        <end position="389"/>
    </location>
</feature>
<dbReference type="InterPro" id="IPR005828">
    <property type="entry name" value="MFS_sugar_transport-like"/>
</dbReference>
<comment type="subcellular location">
    <subcellularLocation>
        <location evidence="1">Cell membrane</location>
        <topology evidence="1">Multi-pass membrane protein</topology>
    </subcellularLocation>
</comment>
<dbReference type="InterPro" id="IPR003663">
    <property type="entry name" value="Sugar/inositol_transpt"/>
</dbReference>
<dbReference type="PRINTS" id="PR00171">
    <property type="entry name" value="SUGRTRNSPORT"/>
</dbReference>
<evidence type="ECO:0000256" key="4">
    <source>
        <dbReference type="ARBA" id="ARBA00022692"/>
    </source>
</evidence>
<dbReference type="InterPro" id="IPR020846">
    <property type="entry name" value="MFS_dom"/>
</dbReference>
<keyword evidence="4 8" id="KW-0812">Transmembrane</keyword>
<organism evidence="10 11">
    <name type="scientific">Stichopus japonicus</name>
    <name type="common">Sea cucumber</name>
    <dbReference type="NCBI Taxonomy" id="307972"/>
    <lineage>
        <taxon>Eukaryota</taxon>
        <taxon>Metazoa</taxon>
        <taxon>Echinodermata</taxon>
        <taxon>Eleutherozoa</taxon>
        <taxon>Echinozoa</taxon>
        <taxon>Holothuroidea</taxon>
        <taxon>Aspidochirotacea</taxon>
        <taxon>Aspidochirotida</taxon>
        <taxon>Stichopodidae</taxon>
        <taxon>Apostichopus</taxon>
    </lineage>
</organism>
<comment type="similarity">
    <text evidence="7">Belongs to the major facilitator superfamily. Sugar transporter (TC 2.A.1.1) family.</text>
</comment>
<dbReference type="OrthoDB" id="4540492at2759"/>
<keyword evidence="6 8" id="KW-0472">Membrane</keyword>
<reference evidence="10 11" key="1">
    <citation type="journal article" date="2017" name="PLoS Biol.">
        <title>The sea cucumber genome provides insights into morphological evolution and visceral regeneration.</title>
        <authorList>
            <person name="Zhang X."/>
            <person name="Sun L."/>
            <person name="Yuan J."/>
            <person name="Sun Y."/>
            <person name="Gao Y."/>
            <person name="Zhang L."/>
            <person name="Li S."/>
            <person name="Dai H."/>
            <person name="Hamel J.F."/>
            <person name="Liu C."/>
            <person name="Yu Y."/>
            <person name="Liu S."/>
            <person name="Lin W."/>
            <person name="Guo K."/>
            <person name="Jin S."/>
            <person name="Xu P."/>
            <person name="Storey K.B."/>
            <person name="Huan P."/>
            <person name="Zhang T."/>
            <person name="Zhou Y."/>
            <person name="Zhang J."/>
            <person name="Lin C."/>
            <person name="Li X."/>
            <person name="Xing L."/>
            <person name="Huo D."/>
            <person name="Sun M."/>
            <person name="Wang L."/>
            <person name="Mercier A."/>
            <person name="Li F."/>
            <person name="Yang H."/>
            <person name="Xiang J."/>
        </authorList>
    </citation>
    <scope>NUCLEOTIDE SEQUENCE [LARGE SCALE GENOMIC DNA]</scope>
    <source>
        <strain evidence="10">Shaxun</strain>
        <tissue evidence="10">Muscle</tissue>
    </source>
</reference>
<dbReference type="InterPro" id="IPR036259">
    <property type="entry name" value="MFS_trans_sf"/>
</dbReference>
<feature type="transmembrane region" description="Helical" evidence="8">
    <location>
        <begin position="239"/>
        <end position="261"/>
    </location>
</feature>
<evidence type="ECO:0000256" key="7">
    <source>
        <dbReference type="RuleBase" id="RU003346"/>
    </source>
</evidence>
<evidence type="ECO:0000256" key="2">
    <source>
        <dbReference type="ARBA" id="ARBA00022448"/>
    </source>
</evidence>
<dbReference type="AlphaFoldDB" id="A0A2G8KIN7"/>
<keyword evidence="2 7" id="KW-0813">Transport</keyword>
<dbReference type="InterPro" id="IPR005829">
    <property type="entry name" value="Sugar_transporter_CS"/>
</dbReference>
<dbReference type="Gene3D" id="1.20.1250.20">
    <property type="entry name" value="MFS general substrate transporter like domains"/>
    <property type="match status" value="1"/>
</dbReference>
<evidence type="ECO:0000256" key="3">
    <source>
        <dbReference type="ARBA" id="ARBA00022475"/>
    </source>
</evidence>
<dbReference type="GO" id="GO:0070837">
    <property type="term" value="P:dehydroascorbic acid transport"/>
    <property type="evidence" value="ECO:0007669"/>
    <property type="project" value="TreeGrafter"/>
</dbReference>
<evidence type="ECO:0000256" key="6">
    <source>
        <dbReference type="ARBA" id="ARBA00023136"/>
    </source>
</evidence>
<evidence type="ECO:0000313" key="10">
    <source>
        <dbReference type="EMBL" id="PIK47859.1"/>
    </source>
</evidence>
<dbReference type="GO" id="GO:0005353">
    <property type="term" value="F:fructose transmembrane transporter activity"/>
    <property type="evidence" value="ECO:0007669"/>
    <property type="project" value="UniProtKB-ARBA"/>
</dbReference>
<name>A0A2G8KIN7_STIJA</name>
<evidence type="ECO:0000313" key="11">
    <source>
        <dbReference type="Proteomes" id="UP000230750"/>
    </source>
</evidence>
<dbReference type="InterPro" id="IPR045263">
    <property type="entry name" value="GLUT"/>
</dbReference>
<dbReference type="PROSITE" id="PS50850">
    <property type="entry name" value="MFS"/>
    <property type="match status" value="1"/>
</dbReference>
<dbReference type="STRING" id="307972.A0A2G8KIN7"/>
<proteinExistence type="inferred from homology"/>
<dbReference type="PROSITE" id="PS00216">
    <property type="entry name" value="SUGAR_TRANSPORT_1"/>
    <property type="match status" value="1"/>
</dbReference>
<dbReference type="EMBL" id="MRZV01000553">
    <property type="protein sequence ID" value="PIK47859.1"/>
    <property type="molecule type" value="Genomic_DNA"/>
</dbReference>
<keyword evidence="11" id="KW-1185">Reference proteome</keyword>
<dbReference type="Proteomes" id="UP000230750">
    <property type="component" value="Unassembled WGS sequence"/>
</dbReference>
<sequence>MEDIKESEVTEFLPHRKDALQVQNAPFGKNAKRLAILAKKELGGSSSDLAYKKDIDRKKGFPIWLVLCTLSSTVGASTQFGYNTGVITVPAQYMRAFYNESHNDRRGSYMNPDAHTWLWASTVSVYCIGALFGALTAGFFSNKLGRRGSLLFSNVFSIVACVFIGISKFVNIYELVLVGRVISGYHSGLINSLVPLYMAEIAPTALRGFIGLLHPLLMCLGILGAQVIGFYMFNGEHEWPVLLCLPPFLASVFQLVTLPFCPESPRWLYMNRKDSDGAKRALVRFRNSKNVDTEMKQMEEEYEKESCEERMGVGRLLYMVVFEKPHWRKPLLISCTLCLGLQMSGIMMVWFYITDIFKQANLSDSQIAVGTIILGSLNVLGTLISSVLIDRLGRRPLTIVPSFILTVSCVGITLCTRYQSQSEWLQWMCIGFIAVLVLALSGGPGPMVYVIVSEIWPQAPRPAAMSISYIVNWSTNFSIGMFFPFLRNLFGEFVFLLFAATMFILGMFYFFKLPETKNKTFDEIADFFRKEKQTFYEREGQNHINNHGLKYSNCNVSEV</sequence>
<dbReference type="NCBIfam" id="TIGR00879">
    <property type="entry name" value="SP"/>
    <property type="match status" value="1"/>
</dbReference>
<feature type="transmembrane region" description="Helical" evidence="8">
    <location>
        <begin position="151"/>
        <end position="170"/>
    </location>
</feature>
<feature type="transmembrane region" description="Helical" evidence="8">
    <location>
        <begin position="425"/>
        <end position="452"/>
    </location>
</feature>
<feature type="transmembrane region" description="Helical" evidence="8">
    <location>
        <begin position="61"/>
        <end position="82"/>
    </location>
</feature>
<dbReference type="SUPFAM" id="SSF103473">
    <property type="entry name" value="MFS general substrate transporter"/>
    <property type="match status" value="1"/>
</dbReference>
<evidence type="ECO:0000256" key="1">
    <source>
        <dbReference type="ARBA" id="ARBA00004651"/>
    </source>
</evidence>
<dbReference type="FunFam" id="1.20.1250.20:FF:001511">
    <property type="entry name" value="Solute carrier family 2, facilitated glucose transporter member 5"/>
    <property type="match status" value="1"/>
</dbReference>
<evidence type="ECO:0000256" key="8">
    <source>
        <dbReference type="SAM" id="Phobius"/>
    </source>
</evidence>
<feature type="transmembrane region" description="Helical" evidence="8">
    <location>
        <begin position="117"/>
        <end position="139"/>
    </location>
</feature>